<dbReference type="RefSeq" id="WP_194555420.1">
    <property type="nucleotide sequence ID" value="NZ_JADKMY010000001.1"/>
</dbReference>
<dbReference type="EMBL" id="JADKMY010000001">
    <property type="protein sequence ID" value="MBF4552509.1"/>
    <property type="molecule type" value="Genomic_DNA"/>
</dbReference>
<feature type="transmembrane region" description="Helical" evidence="1">
    <location>
        <begin position="261"/>
        <end position="280"/>
    </location>
</feature>
<dbReference type="PANTHER" id="PTHR34821:SF2">
    <property type="entry name" value="INNER MEMBRANE PROTEIN YDCZ"/>
    <property type="match status" value="1"/>
</dbReference>
<dbReference type="PANTHER" id="PTHR34821">
    <property type="entry name" value="INNER MEMBRANE PROTEIN YDCZ"/>
    <property type="match status" value="1"/>
</dbReference>
<feature type="transmembrane region" description="Helical" evidence="1">
    <location>
        <begin position="184"/>
        <end position="203"/>
    </location>
</feature>
<feature type="transmembrane region" description="Helical" evidence="1">
    <location>
        <begin position="319"/>
        <end position="337"/>
    </location>
</feature>
<dbReference type="Proteomes" id="UP000635902">
    <property type="component" value="Unassembled WGS sequence"/>
</dbReference>
<feature type="transmembrane region" description="Helical" evidence="1">
    <location>
        <begin position="286"/>
        <end position="307"/>
    </location>
</feature>
<feature type="transmembrane region" description="Helical" evidence="1">
    <location>
        <begin position="35"/>
        <end position="65"/>
    </location>
</feature>
<keyword evidence="1" id="KW-1133">Transmembrane helix</keyword>
<keyword evidence="3" id="KW-1185">Reference proteome</keyword>
<reference evidence="2 3" key="1">
    <citation type="submission" date="2020-10" db="EMBL/GenBank/DDBJ databases">
        <title>Novel species in genus Corynebacterium.</title>
        <authorList>
            <person name="Zhang G."/>
        </authorList>
    </citation>
    <scope>NUCLEOTIDE SEQUENCE [LARGE SCALE GENOMIC DNA]</scope>
    <source>
        <strain evidence="2 3">DSM 45110</strain>
    </source>
</reference>
<feature type="transmembrane region" description="Helical" evidence="1">
    <location>
        <begin position="215"/>
        <end position="236"/>
    </location>
</feature>
<dbReference type="Pfam" id="PF04657">
    <property type="entry name" value="DMT_YdcZ"/>
    <property type="match status" value="2"/>
</dbReference>
<evidence type="ECO:0000313" key="3">
    <source>
        <dbReference type="Proteomes" id="UP000635902"/>
    </source>
</evidence>
<dbReference type="InterPro" id="IPR006750">
    <property type="entry name" value="YdcZ"/>
</dbReference>
<name>A0ABR9ZGX4_9CORY</name>
<gene>
    <name evidence="2" type="ORF">IRY30_00210</name>
</gene>
<protein>
    <submittedName>
        <fullName evidence="2">DMT family transporter</fullName>
    </submittedName>
</protein>
<feature type="transmembrane region" description="Helical" evidence="1">
    <location>
        <begin position="135"/>
        <end position="155"/>
    </location>
</feature>
<evidence type="ECO:0000256" key="1">
    <source>
        <dbReference type="SAM" id="Phobius"/>
    </source>
</evidence>
<accession>A0ABR9ZGX4</accession>
<organism evidence="2 3">
    <name type="scientific">Corynebacterium suicordis DSM 45110</name>
    <dbReference type="NCBI Taxonomy" id="1121369"/>
    <lineage>
        <taxon>Bacteria</taxon>
        <taxon>Bacillati</taxon>
        <taxon>Actinomycetota</taxon>
        <taxon>Actinomycetes</taxon>
        <taxon>Mycobacteriales</taxon>
        <taxon>Corynebacteriaceae</taxon>
        <taxon>Corynebacterium</taxon>
    </lineage>
</organism>
<comment type="caution">
    <text evidence="2">The sequence shown here is derived from an EMBL/GenBank/DDBJ whole genome shotgun (WGS) entry which is preliminary data.</text>
</comment>
<feature type="transmembrane region" description="Helical" evidence="1">
    <location>
        <begin position="77"/>
        <end position="97"/>
    </location>
</feature>
<keyword evidence="1" id="KW-0472">Membrane</keyword>
<evidence type="ECO:0000313" key="2">
    <source>
        <dbReference type="EMBL" id="MBF4552509.1"/>
    </source>
</evidence>
<keyword evidence="1" id="KW-0812">Transmembrane</keyword>
<proteinExistence type="predicted"/>
<sequence length="338" mass="34996">MLLVACGILVGCLLPIQTAANTRLKMSVGTPISATFYSFLIGFSLLVITSLVTTGAILPGIIDFGASASPDYAGAPWWIWLGGVAGVGMLLGNILLFPRLGALQTVVLPIAGQIISGLLIDQFGLFHAPHTPLTIPPVLGALLVILGVLITVGVVRPPRSGRFFSSHSTPLPTEPVSAPGPQIWLWRLLGVFIGGFTAVQASINSQLGVLLSSPVRAATVSFAVGVTVLALLVIFGRQPLKVTQPKPGSELASKGKKNPPWMWIGGFIGAGFVTTQAILVGEIGTGMTVISALMGMMVGSLLVDRFGLMGAPRVPVTKAKLAGLLVMLVGVAMVRLVG</sequence>